<organism evidence="1 2">
    <name type="scientific">Rhabditophanes sp. KR3021</name>
    <dbReference type="NCBI Taxonomy" id="114890"/>
    <lineage>
        <taxon>Eukaryota</taxon>
        <taxon>Metazoa</taxon>
        <taxon>Ecdysozoa</taxon>
        <taxon>Nematoda</taxon>
        <taxon>Chromadorea</taxon>
        <taxon>Rhabditida</taxon>
        <taxon>Tylenchina</taxon>
        <taxon>Panagrolaimomorpha</taxon>
        <taxon>Strongyloidoidea</taxon>
        <taxon>Alloionematidae</taxon>
        <taxon>Rhabditophanes</taxon>
    </lineage>
</organism>
<protein>
    <submittedName>
        <fullName evidence="2">Metallophos domain-containing protein</fullName>
    </submittedName>
</protein>
<proteinExistence type="predicted"/>
<evidence type="ECO:0000313" key="1">
    <source>
        <dbReference type="Proteomes" id="UP000095286"/>
    </source>
</evidence>
<sequence>MADSWKNWVPSSSISSLKYIGSYVTQLFPGLRLISLNNALGDSMNFFLYINQTDPDGSMTWFAKQLDLAEKAGDKVHVVAHIGGGDSEALNGWAINYYNLVNRYESTIAAQFFGHTHSEQYYLTYEDMKDSTSRPTSVIFAAPSVTTYSEYNPAYRVYTIDGNYAGSSYGILDFSETFLNLTTQGNVEVPQWSVLFDSVKKEYNLPSLFASDWKNLLGKFHKELNIKEYLLLQIRAN</sequence>
<evidence type="ECO:0000313" key="2">
    <source>
        <dbReference type="WBParaSite" id="RSKR_0000245600.1"/>
    </source>
</evidence>
<accession>A0AC35TN56</accession>
<name>A0AC35TN56_9BILA</name>
<dbReference type="Proteomes" id="UP000095286">
    <property type="component" value="Unplaced"/>
</dbReference>
<reference evidence="2" key="1">
    <citation type="submission" date="2016-11" db="UniProtKB">
        <authorList>
            <consortium name="WormBaseParasite"/>
        </authorList>
    </citation>
    <scope>IDENTIFICATION</scope>
    <source>
        <strain evidence="2">KR3021</strain>
    </source>
</reference>
<dbReference type="WBParaSite" id="RSKR_0000245600.1">
    <property type="protein sequence ID" value="RSKR_0000245600.1"/>
    <property type="gene ID" value="RSKR_0000245600"/>
</dbReference>